<organism evidence="1 2">
    <name type="scientific">Araneus ventricosus</name>
    <name type="common">Orbweaver spider</name>
    <name type="synonym">Epeira ventricosa</name>
    <dbReference type="NCBI Taxonomy" id="182803"/>
    <lineage>
        <taxon>Eukaryota</taxon>
        <taxon>Metazoa</taxon>
        <taxon>Ecdysozoa</taxon>
        <taxon>Arthropoda</taxon>
        <taxon>Chelicerata</taxon>
        <taxon>Arachnida</taxon>
        <taxon>Araneae</taxon>
        <taxon>Araneomorphae</taxon>
        <taxon>Entelegynae</taxon>
        <taxon>Araneoidea</taxon>
        <taxon>Araneidae</taxon>
        <taxon>Araneus</taxon>
    </lineage>
</organism>
<gene>
    <name evidence="1" type="ORF">AVEN_61852_1</name>
</gene>
<proteinExistence type="predicted"/>
<sequence>MAGTAIASSTDAVVLVAHYRTTARPLLKEVCIITGGRIKSPTIAITLGDVRCDNRRVDKGTVITPPPSCVLQKTFASVSLVSDKTANIFLKKSDIAIPLMDQSFPITLHPMNWGREDILKMHGPIPAYCPTASRKTPGTRYAGGGRYGNGIFHCILGVKERAVFHLTQKELSKV</sequence>
<name>A0A4Y2KWB7_ARAVE</name>
<comment type="caution">
    <text evidence="1">The sequence shown here is derived from an EMBL/GenBank/DDBJ whole genome shotgun (WGS) entry which is preliminary data.</text>
</comment>
<dbReference type="Proteomes" id="UP000499080">
    <property type="component" value="Unassembled WGS sequence"/>
</dbReference>
<accession>A0A4Y2KWB7</accession>
<reference evidence="1 2" key="1">
    <citation type="journal article" date="2019" name="Sci. Rep.">
        <title>Orb-weaving spider Araneus ventricosus genome elucidates the spidroin gene catalogue.</title>
        <authorList>
            <person name="Kono N."/>
            <person name="Nakamura H."/>
            <person name="Ohtoshi R."/>
            <person name="Moran D.A.P."/>
            <person name="Shinohara A."/>
            <person name="Yoshida Y."/>
            <person name="Fujiwara M."/>
            <person name="Mori M."/>
            <person name="Tomita M."/>
            <person name="Arakawa K."/>
        </authorList>
    </citation>
    <scope>NUCLEOTIDE SEQUENCE [LARGE SCALE GENOMIC DNA]</scope>
</reference>
<dbReference type="EMBL" id="BGPR01005054">
    <property type="protein sequence ID" value="GBN06340.1"/>
    <property type="molecule type" value="Genomic_DNA"/>
</dbReference>
<evidence type="ECO:0000313" key="2">
    <source>
        <dbReference type="Proteomes" id="UP000499080"/>
    </source>
</evidence>
<keyword evidence="2" id="KW-1185">Reference proteome</keyword>
<dbReference type="AlphaFoldDB" id="A0A4Y2KWB7"/>
<evidence type="ECO:0000313" key="1">
    <source>
        <dbReference type="EMBL" id="GBN06340.1"/>
    </source>
</evidence>
<protein>
    <submittedName>
        <fullName evidence="1">Uncharacterized protein</fullName>
    </submittedName>
</protein>